<evidence type="ECO:0000313" key="2">
    <source>
        <dbReference type="EMBL" id="EYC16694.1"/>
    </source>
</evidence>
<reference evidence="3" key="1">
    <citation type="journal article" date="2015" name="Nat. Genet.">
        <title>The genome and transcriptome of the zoonotic hookworm Ancylostoma ceylanicum identify infection-specific gene families.</title>
        <authorList>
            <person name="Schwarz E.M."/>
            <person name="Hu Y."/>
            <person name="Antoshechkin I."/>
            <person name="Miller M.M."/>
            <person name="Sternberg P.W."/>
            <person name="Aroian R.V."/>
        </authorList>
    </citation>
    <scope>NUCLEOTIDE SEQUENCE</scope>
    <source>
        <strain evidence="3">HY135</strain>
    </source>
</reference>
<comment type="caution">
    <text evidence="2">The sequence shown here is derived from an EMBL/GenBank/DDBJ whole genome shotgun (WGS) entry which is preliminary data.</text>
</comment>
<organism evidence="2 3">
    <name type="scientific">Ancylostoma ceylanicum</name>
    <dbReference type="NCBI Taxonomy" id="53326"/>
    <lineage>
        <taxon>Eukaryota</taxon>
        <taxon>Metazoa</taxon>
        <taxon>Ecdysozoa</taxon>
        <taxon>Nematoda</taxon>
        <taxon>Chromadorea</taxon>
        <taxon>Rhabditida</taxon>
        <taxon>Rhabditina</taxon>
        <taxon>Rhabditomorpha</taxon>
        <taxon>Strongyloidea</taxon>
        <taxon>Ancylostomatidae</taxon>
        <taxon>Ancylostomatinae</taxon>
        <taxon>Ancylostoma</taxon>
    </lineage>
</organism>
<feature type="region of interest" description="Disordered" evidence="1">
    <location>
        <begin position="1"/>
        <end position="27"/>
    </location>
</feature>
<gene>
    <name evidence="2" type="primary">Acey_s0033.g2792</name>
    <name evidence="2" type="ORF">Y032_0033g2792</name>
</gene>
<name>A0A016UMT0_9BILA</name>
<feature type="compositionally biased region" description="Polar residues" evidence="1">
    <location>
        <begin position="1"/>
        <end position="10"/>
    </location>
</feature>
<dbReference type="OrthoDB" id="5895342at2759"/>
<protein>
    <submittedName>
        <fullName evidence="2">Uncharacterized protein</fullName>
    </submittedName>
</protein>
<dbReference type="AlphaFoldDB" id="A0A016UMT0"/>
<sequence length="109" mass="12546">MNSSCDSVTEGNKRIAQASNNDGGMPMLSSALEYTDRARVLQIIRDTKSTIRLHKEMLLINNQLLIHPVALNQLLEDLGKIMTITQQYDTNQLEKKEYLKVSPFQRLWR</sequence>
<evidence type="ECO:0000313" key="3">
    <source>
        <dbReference type="Proteomes" id="UP000024635"/>
    </source>
</evidence>
<keyword evidence="3" id="KW-1185">Reference proteome</keyword>
<proteinExistence type="predicted"/>
<evidence type="ECO:0000256" key="1">
    <source>
        <dbReference type="SAM" id="MobiDB-lite"/>
    </source>
</evidence>
<accession>A0A016UMT0</accession>
<dbReference type="Proteomes" id="UP000024635">
    <property type="component" value="Unassembled WGS sequence"/>
</dbReference>
<dbReference type="EMBL" id="JARK01001369">
    <property type="protein sequence ID" value="EYC16694.1"/>
    <property type="molecule type" value="Genomic_DNA"/>
</dbReference>